<evidence type="ECO:0000313" key="3">
    <source>
        <dbReference type="Proteomes" id="UP000694421"/>
    </source>
</evidence>
<dbReference type="GO" id="GO:0000981">
    <property type="term" value="F:DNA-binding transcription factor activity, RNA polymerase II-specific"/>
    <property type="evidence" value="ECO:0007669"/>
    <property type="project" value="TreeGrafter"/>
</dbReference>
<dbReference type="PANTHER" id="PTHR46386:SF1">
    <property type="entry name" value="NUCLEAR BODY PROTEIN SP140-LIKE PROTEIN"/>
    <property type="match status" value="1"/>
</dbReference>
<reference evidence="2" key="1">
    <citation type="submission" date="2025-08" db="UniProtKB">
        <authorList>
            <consortium name="Ensembl"/>
        </authorList>
    </citation>
    <scope>IDENTIFICATION</scope>
</reference>
<protein>
    <recommendedName>
        <fullName evidence="1">HSR domain-containing protein</fullName>
    </recommendedName>
</protein>
<evidence type="ECO:0000259" key="1">
    <source>
        <dbReference type="PROSITE" id="PS51414"/>
    </source>
</evidence>
<accession>A0A8D0E9V8</accession>
<sequence>FSSGGRFMSLPDSTDELLNLFRNKKVEISLAIKHRFPFLHGLRDKGIITEETFKMHYY</sequence>
<proteinExistence type="predicted"/>
<dbReference type="GeneTree" id="ENSGT00960000192675"/>
<dbReference type="InterPro" id="IPR004865">
    <property type="entry name" value="HSR_dom"/>
</dbReference>
<organism evidence="2 3">
    <name type="scientific">Salvator merianae</name>
    <name type="common">Argentine black and white tegu</name>
    <name type="synonym">Tupinambis merianae</name>
    <dbReference type="NCBI Taxonomy" id="96440"/>
    <lineage>
        <taxon>Eukaryota</taxon>
        <taxon>Metazoa</taxon>
        <taxon>Chordata</taxon>
        <taxon>Craniata</taxon>
        <taxon>Vertebrata</taxon>
        <taxon>Euteleostomi</taxon>
        <taxon>Lepidosauria</taxon>
        <taxon>Squamata</taxon>
        <taxon>Bifurcata</taxon>
        <taxon>Unidentata</taxon>
        <taxon>Episquamata</taxon>
        <taxon>Laterata</taxon>
        <taxon>Teiioidea</taxon>
        <taxon>Teiidae</taxon>
        <taxon>Salvator</taxon>
    </lineage>
</organism>
<evidence type="ECO:0000313" key="2">
    <source>
        <dbReference type="Ensembl" id="ENSSMRP00000028677.1"/>
    </source>
</evidence>
<dbReference type="PANTHER" id="PTHR46386">
    <property type="entry name" value="NUCLEAR BODY PROTEIN SP140"/>
    <property type="match status" value="1"/>
</dbReference>
<dbReference type="Proteomes" id="UP000694421">
    <property type="component" value="Unplaced"/>
</dbReference>
<feature type="domain" description="HSR" evidence="1">
    <location>
        <begin position="1"/>
        <end position="58"/>
    </location>
</feature>
<dbReference type="InterPro" id="IPR043563">
    <property type="entry name" value="Sp110/Sp140/Sp140L-like"/>
</dbReference>
<keyword evidence="3" id="KW-1185">Reference proteome</keyword>
<dbReference type="AlphaFoldDB" id="A0A8D0E9V8"/>
<reference evidence="2" key="2">
    <citation type="submission" date="2025-09" db="UniProtKB">
        <authorList>
            <consortium name="Ensembl"/>
        </authorList>
    </citation>
    <scope>IDENTIFICATION</scope>
</reference>
<dbReference type="Pfam" id="PF03172">
    <property type="entry name" value="HSR"/>
    <property type="match status" value="1"/>
</dbReference>
<dbReference type="GO" id="GO:0005634">
    <property type="term" value="C:nucleus"/>
    <property type="evidence" value="ECO:0007669"/>
    <property type="project" value="InterPro"/>
</dbReference>
<dbReference type="Ensembl" id="ENSSMRT00000033438.1">
    <property type="protein sequence ID" value="ENSSMRP00000028677.1"/>
    <property type="gene ID" value="ENSSMRG00000022046.1"/>
</dbReference>
<dbReference type="PROSITE" id="PS51414">
    <property type="entry name" value="HSR"/>
    <property type="match status" value="1"/>
</dbReference>
<name>A0A8D0E9V8_SALMN</name>